<dbReference type="Proteomes" id="UP000235220">
    <property type="component" value="Chromosome 7"/>
</dbReference>
<reference evidence="2" key="1">
    <citation type="submission" date="2025-08" db="UniProtKB">
        <authorList>
            <consortium name="RefSeq"/>
        </authorList>
    </citation>
    <scope>IDENTIFICATION</scope>
    <source>
        <tissue evidence="2">Leaves</tissue>
    </source>
</reference>
<evidence type="ECO:0000313" key="2">
    <source>
        <dbReference type="RefSeq" id="XP_035547397.1"/>
    </source>
</evidence>
<dbReference type="RefSeq" id="XP_035547397.1">
    <property type="nucleotide sequence ID" value="XM_035691504.1"/>
</dbReference>
<accession>A0A6P9EXW6</accession>
<evidence type="ECO:0000313" key="1">
    <source>
        <dbReference type="Proteomes" id="UP000235220"/>
    </source>
</evidence>
<keyword evidence="1" id="KW-1185">Reference proteome</keyword>
<proteinExistence type="predicted"/>
<dbReference type="OrthoDB" id="996129at2759"/>
<organism evidence="1 2">
    <name type="scientific">Juglans regia</name>
    <name type="common">English walnut</name>
    <dbReference type="NCBI Taxonomy" id="51240"/>
    <lineage>
        <taxon>Eukaryota</taxon>
        <taxon>Viridiplantae</taxon>
        <taxon>Streptophyta</taxon>
        <taxon>Embryophyta</taxon>
        <taxon>Tracheophyta</taxon>
        <taxon>Spermatophyta</taxon>
        <taxon>Magnoliopsida</taxon>
        <taxon>eudicotyledons</taxon>
        <taxon>Gunneridae</taxon>
        <taxon>Pentapetalae</taxon>
        <taxon>rosids</taxon>
        <taxon>fabids</taxon>
        <taxon>Fagales</taxon>
        <taxon>Juglandaceae</taxon>
        <taxon>Juglans</taxon>
    </lineage>
</organism>
<gene>
    <name evidence="2" type="primary">LOC118348924</name>
</gene>
<dbReference type="KEGG" id="jre:118348924"/>
<sequence>MRQRRWLELINDYQCNIKYHLGKANVVADALSRKSRSEDLSILSLEEFIPLDWEELKDRQKKDSKLAKVIGKIEKSKGPKDFSIREDGTLYYKNRRVILADQGFKGKVVKEAHNTPYTAHPCSTKMYHDLKQHF</sequence>
<dbReference type="AlphaFoldDB" id="A0A6P9EXW6"/>
<dbReference type="Gene3D" id="1.10.340.70">
    <property type="match status" value="1"/>
</dbReference>
<name>A0A6P9EXW6_JUGRE</name>
<dbReference type="GeneID" id="118348924"/>
<protein>
    <submittedName>
        <fullName evidence="2">Uncharacterized protein LOC118348924</fullName>
    </submittedName>
</protein>
<dbReference type="InParanoid" id="A0A6P9EXW6"/>